<dbReference type="EMBL" id="JOJR01000029">
    <property type="protein sequence ID" value="RCN49838.1"/>
    <property type="molecule type" value="Genomic_DNA"/>
</dbReference>
<evidence type="ECO:0000313" key="4">
    <source>
        <dbReference type="Proteomes" id="UP000252519"/>
    </source>
</evidence>
<feature type="signal peptide" evidence="2">
    <location>
        <begin position="1"/>
        <end position="24"/>
    </location>
</feature>
<protein>
    <submittedName>
        <fullName evidence="3">Uncharacterized protein</fullName>
    </submittedName>
</protein>
<accession>A0A368H243</accession>
<keyword evidence="1" id="KW-0472">Membrane</keyword>
<evidence type="ECO:0000313" key="3">
    <source>
        <dbReference type="EMBL" id="RCN49838.1"/>
    </source>
</evidence>
<keyword evidence="1" id="KW-0812">Transmembrane</keyword>
<name>A0A368H243_ANCCA</name>
<gene>
    <name evidence="3" type="ORF">ANCCAN_04083</name>
</gene>
<reference evidence="3 4" key="1">
    <citation type="submission" date="2014-10" db="EMBL/GenBank/DDBJ databases">
        <title>Draft genome of the hookworm Ancylostoma caninum.</title>
        <authorList>
            <person name="Mitreva M."/>
        </authorList>
    </citation>
    <scope>NUCLEOTIDE SEQUENCE [LARGE SCALE GENOMIC DNA]</scope>
    <source>
        <strain evidence="3 4">Baltimore</strain>
    </source>
</reference>
<evidence type="ECO:0000256" key="1">
    <source>
        <dbReference type="SAM" id="Phobius"/>
    </source>
</evidence>
<feature type="transmembrane region" description="Helical" evidence="1">
    <location>
        <begin position="169"/>
        <end position="192"/>
    </location>
</feature>
<feature type="non-terminal residue" evidence="3">
    <location>
        <position position="1"/>
    </location>
</feature>
<proteinExistence type="predicted"/>
<sequence>LVGLISVWILTVLLSISWIDPAASLICYVGNISGVRQIDFSNNYCTMFVVVQYGEECKGQNIEYGSLKSTNKLLDETCALFEELDGNEVAACFCISDYCNNPTKMAQYIEQTRSSYEPVSDVGYWKPFTTKDRDKDMQYFNCLLENSETFDVLDVDAGSTPPTDMATSIIISAVIIFLLSAIAMVFCGAIAGSNRSKY</sequence>
<dbReference type="OrthoDB" id="10432472at2759"/>
<keyword evidence="1" id="KW-1133">Transmembrane helix</keyword>
<dbReference type="Proteomes" id="UP000252519">
    <property type="component" value="Unassembled WGS sequence"/>
</dbReference>
<dbReference type="AlphaFoldDB" id="A0A368H243"/>
<keyword evidence="2" id="KW-0732">Signal</keyword>
<organism evidence="3 4">
    <name type="scientific">Ancylostoma caninum</name>
    <name type="common">Dog hookworm</name>
    <dbReference type="NCBI Taxonomy" id="29170"/>
    <lineage>
        <taxon>Eukaryota</taxon>
        <taxon>Metazoa</taxon>
        <taxon>Ecdysozoa</taxon>
        <taxon>Nematoda</taxon>
        <taxon>Chromadorea</taxon>
        <taxon>Rhabditida</taxon>
        <taxon>Rhabditina</taxon>
        <taxon>Rhabditomorpha</taxon>
        <taxon>Strongyloidea</taxon>
        <taxon>Ancylostomatidae</taxon>
        <taxon>Ancylostomatinae</taxon>
        <taxon>Ancylostoma</taxon>
    </lineage>
</organism>
<comment type="caution">
    <text evidence="3">The sequence shown here is derived from an EMBL/GenBank/DDBJ whole genome shotgun (WGS) entry which is preliminary data.</text>
</comment>
<evidence type="ECO:0000256" key="2">
    <source>
        <dbReference type="SAM" id="SignalP"/>
    </source>
</evidence>
<keyword evidence="4" id="KW-1185">Reference proteome</keyword>
<feature type="chain" id="PRO_5016678504" evidence="2">
    <location>
        <begin position="25"/>
        <end position="198"/>
    </location>
</feature>